<dbReference type="Gene3D" id="3.30.110.170">
    <property type="entry name" value="Protein of unknown function (DUF541), domain 1"/>
    <property type="match status" value="1"/>
</dbReference>
<comment type="caution">
    <text evidence="1">The sequence shown here is derived from an EMBL/GenBank/DDBJ whole genome shotgun (WGS) entry which is preliminary data.</text>
</comment>
<dbReference type="InterPro" id="IPR052022">
    <property type="entry name" value="26kDa_periplasmic_antigen"/>
</dbReference>
<dbReference type="PANTHER" id="PTHR34387:SF1">
    <property type="entry name" value="PERIPLASMIC IMMUNOGENIC PROTEIN"/>
    <property type="match status" value="1"/>
</dbReference>
<keyword evidence="2" id="KW-1185">Reference proteome</keyword>
<organism evidence="1 2">
    <name type="scientific">Gordonia neofelifaecis NRRL B-59395</name>
    <dbReference type="NCBI Taxonomy" id="644548"/>
    <lineage>
        <taxon>Bacteria</taxon>
        <taxon>Bacillati</taxon>
        <taxon>Actinomycetota</taxon>
        <taxon>Actinomycetes</taxon>
        <taxon>Mycobacteriales</taxon>
        <taxon>Gordoniaceae</taxon>
        <taxon>Gordonia</taxon>
    </lineage>
</organism>
<dbReference type="eggNOG" id="COG2968">
    <property type="taxonomic scope" value="Bacteria"/>
</dbReference>
<sequence>MTDVRTVSVDGSGRVSAVPDVVRVQIGVAVADADVSTAMDRAGVSMRAVIAAVVDAGVARTDLATSQLSVQPQYRRGDDPGITGYEVSNMLTATVRELDAAGSVLSAAAGAGGDDLRVHGLSLSVADPSGALTAARDAAFADARDRAEQYARLAGASLGRGLSISEGAPSTSPVPRLAAFAGGEPPIEAGEQQFSASVAVVFELV</sequence>
<dbReference type="Gene3D" id="3.30.70.2970">
    <property type="entry name" value="Protein of unknown function (DUF541), domain 2"/>
    <property type="match status" value="1"/>
</dbReference>
<proteinExistence type="predicted"/>
<evidence type="ECO:0008006" key="3">
    <source>
        <dbReference type="Google" id="ProtNLM"/>
    </source>
</evidence>
<dbReference type="AlphaFoldDB" id="F1YJC8"/>
<evidence type="ECO:0000313" key="2">
    <source>
        <dbReference type="Proteomes" id="UP000035065"/>
    </source>
</evidence>
<dbReference type="Proteomes" id="UP000035065">
    <property type="component" value="Unassembled WGS sequence"/>
</dbReference>
<accession>F1YJC8</accession>
<dbReference type="RefSeq" id="WP_009679191.1">
    <property type="nucleotide sequence ID" value="NZ_AEUD01000007.1"/>
</dbReference>
<gene>
    <name evidence="1" type="ORF">SCNU_09824</name>
</gene>
<protein>
    <recommendedName>
        <fullName evidence="3">DUF541 domain-containing protein</fullName>
    </recommendedName>
</protein>
<dbReference type="InterPro" id="IPR007497">
    <property type="entry name" value="SIMPL/DUF541"/>
</dbReference>
<dbReference type="Pfam" id="PF04402">
    <property type="entry name" value="SIMPL"/>
    <property type="match status" value="1"/>
</dbReference>
<dbReference type="PANTHER" id="PTHR34387">
    <property type="entry name" value="SLR1258 PROTEIN"/>
    <property type="match status" value="1"/>
</dbReference>
<dbReference type="GO" id="GO:0006974">
    <property type="term" value="P:DNA damage response"/>
    <property type="evidence" value="ECO:0007669"/>
    <property type="project" value="TreeGrafter"/>
</dbReference>
<reference evidence="1 2" key="1">
    <citation type="journal article" date="2011" name="J. Bacteriol.">
        <title>Draft Genome Sequence of Gordonia neofelifaecis NRRL B-59395, a Cholesterol-Degrading Actinomycete.</title>
        <authorList>
            <person name="Ge F."/>
            <person name="Li W."/>
            <person name="Chen G."/>
            <person name="Liu Y."/>
            <person name="Zhang G."/>
            <person name="Yong B."/>
            <person name="Wang Q."/>
            <person name="Wang N."/>
            <person name="Huang Z."/>
            <person name="Li W."/>
            <person name="Wang J."/>
            <person name="Wu C."/>
            <person name="Xie Q."/>
            <person name="Liu G."/>
        </authorList>
    </citation>
    <scope>NUCLEOTIDE SEQUENCE [LARGE SCALE GENOMIC DNA]</scope>
    <source>
        <strain evidence="1 2">NRRL B-59395</strain>
    </source>
</reference>
<evidence type="ECO:0000313" key="1">
    <source>
        <dbReference type="EMBL" id="EGD55161.1"/>
    </source>
</evidence>
<name>F1YJC8_9ACTN</name>
<dbReference type="EMBL" id="AEUD01000007">
    <property type="protein sequence ID" value="EGD55161.1"/>
    <property type="molecule type" value="Genomic_DNA"/>
</dbReference>
<dbReference type="STRING" id="644548.SCNU_09824"/>